<organism evidence="2 3">
    <name type="scientific">Dimorphilus gyrociliatus</name>
    <dbReference type="NCBI Taxonomy" id="2664684"/>
    <lineage>
        <taxon>Eukaryota</taxon>
        <taxon>Metazoa</taxon>
        <taxon>Spiralia</taxon>
        <taxon>Lophotrochozoa</taxon>
        <taxon>Annelida</taxon>
        <taxon>Polychaeta</taxon>
        <taxon>Polychaeta incertae sedis</taxon>
        <taxon>Dinophilidae</taxon>
        <taxon>Dimorphilus</taxon>
    </lineage>
</organism>
<keyword evidence="1" id="KW-0472">Membrane</keyword>
<reference evidence="2 3" key="1">
    <citation type="submission" date="2020-08" db="EMBL/GenBank/DDBJ databases">
        <authorList>
            <person name="Hejnol A."/>
        </authorList>
    </citation>
    <scope>NUCLEOTIDE SEQUENCE [LARGE SCALE GENOMIC DNA]</scope>
</reference>
<feature type="transmembrane region" description="Helical" evidence="1">
    <location>
        <begin position="33"/>
        <end position="57"/>
    </location>
</feature>
<sequence length="154" mass="17105">MNKAPDDCGCKQYVSPKSAGYKSTDDTSTAKRALVGSMAALGFIIIAALIFMSQYYLKKREMKEKKLEVKDGEMDHSNLAYAPSIPTIASVNDEPVKYQPERLEIGRRLAEGSDTNSVTMTPIERHRMSTSQGSLYSSQENFSVKNQVLLETDI</sequence>
<protein>
    <submittedName>
        <fullName evidence="2">DgyrCDS9854</fullName>
    </submittedName>
</protein>
<dbReference type="AlphaFoldDB" id="A0A7I8W0Y6"/>
<evidence type="ECO:0000313" key="2">
    <source>
        <dbReference type="EMBL" id="CAD5121329.1"/>
    </source>
</evidence>
<evidence type="ECO:0000313" key="3">
    <source>
        <dbReference type="Proteomes" id="UP000549394"/>
    </source>
</evidence>
<name>A0A7I8W0Y6_9ANNE</name>
<evidence type="ECO:0000256" key="1">
    <source>
        <dbReference type="SAM" id="Phobius"/>
    </source>
</evidence>
<keyword evidence="3" id="KW-1185">Reference proteome</keyword>
<comment type="caution">
    <text evidence="2">The sequence shown here is derived from an EMBL/GenBank/DDBJ whole genome shotgun (WGS) entry which is preliminary data.</text>
</comment>
<dbReference type="EMBL" id="CAJFCJ010000014">
    <property type="protein sequence ID" value="CAD5121329.1"/>
    <property type="molecule type" value="Genomic_DNA"/>
</dbReference>
<proteinExistence type="predicted"/>
<keyword evidence="1" id="KW-1133">Transmembrane helix</keyword>
<accession>A0A7I8W0Y6</accession>
<keyword evidence="1" id="KW-0812">Transmembrane</keyword>
<dbReference type="Proteomes" id="UP000549394">
    <property type="component" value="Unassembled WGS sequence"/>
</dbReference>
<gene>
    <name evidence="2" type="ORF">DGYR_LOCUS9294</name>
</gene>